<feature type="region of interest" description="Disordered" evidence="2">
    <location>
        <begin position="1"/>
        <end position="48"/>
    </location>
</feature>
<dbReference type="EMBL" id="ML004443">
    <property type="protein sequence ID" value="RKP31286.1"/>
    <property type="molecule type" value="Genomic_DNA"/>
</dbReference>
<name>A0A4P9ZE80_9ASCO</name>
<evidence type="ECO:0000313" key="3">
    <source>
        <dbReference type="EMBL" id="RKP31286.1"/>
    </source>
</evidence>
<evidence type="ECO:0000313" key="4">
    <source>
        <dbReference type="Proteomes" id="UP000268321"/>
    </source>
</evidence>
<evidence type="ECO:0000256" key="1">
    <source>
        <dbReference type="SAM" id="Coils"/>
    </source>
</evidence>
<dbReference type="OrthoDB" id="2431049at2759"/>
<dbReference type="Gene3D" id="3.90.1150.80">
    <property type="match status" value="1"/>
</dbReference>
<dbReference type="AlphaFoldDB" id="A0A4P9ZE80"/>
<proteinExistence type="predicted"/>
<dbReference type="InterPro" id="IPR038608">
    <property type="entry name" value="Csm1/Pcs1_C_sf"/>
</dbReference>
<feature type="coiled-coil region" evidence="1">
    <location>
        <begin position="108"/>
        <end position="135"/>
    </location>
</feature>
<dbReference type="Proteomes" id="UP000268321">
    <property type="component" value="Unassembled WGS sequence"/>
</dbReference>
<keyword evidence="1" id="KW-0175">Coiled coil</keyword>
<organism evidence="3 4">
    <name type="scientific">Metschnikowia bicuspidata</name>
    <dbReference type="NCBI Taxonomy" id="27322"/>
    <lineage>
        <taxon>Eukaryota</taxon>
        <taxon>Fungi</taxon>
        <taxon>Dikarya</taxon>
        <taxon>Ascomycota</taxon>
        <taxon>Saccharomycotina</taxon>
        <taxon>Pichiomycetes</taxon>
        <taxon>Metschnikowiaceae</taxon>
        <taxon>Metschnikowia</taxon>
    </lineage>
</organism>
<sequence length="269" mass="30020">MGRLRKAVLSELGNGLPQVRRSPRKAASPTRISKPTKNSQPRTISTPEKLPLASSYAARAPPQHTTPSITPLSATVADIMAITSPAKLVAVLKTLVDNDQKALFAQYRQCSEHRIRSLQSEIDALKSQLSAKQHIGRRLFALASLNMVELLTGVRLVECDEDNDQHHLVTKQSYTSKGVTSLSVAVVYHLIVPTGRAPTDNIVYISQFLRDLEKKTVDEQTLEKEHALRVCDHLLAYMRENCMYFRSTLLQFYTKLLLALRKSAETDAT</sequence>
<gene>
    <name evidence="3" type="ORF">METBISCDRAFT_26659</name>
</gene>
<evidence type="ECO:0000256" key="2">
    <source>
        <dbReference type="SAM" id="MobiDB-lite"/>
    </source>
</evidence>
<accession>A0A4P9ZE80</accession>
<reference evidence="4" key="1">
    <citation type="journal article" date="2018" name="Nat. Microbiol.">
        <title>Leveraging single-cell genomics to expand the fungal tree of life.</title>
        <authorList>
            <person name="Ahrendt S.R."/>
            <person name="Quandt C.A."/>
            <person name="Ciobanu D."/>
            <person name="Clum A."/>
            <person name="Salamov A."/>
            <person name="Andreopoulos B."/>
            <person name="Cheng J.F."/>
            <person name="Woyke T."/>
            <person name="Pelin A."/>
            <person name="Henrissat B."/>
            <person name="Reynolds N.K."/>
            <person name="Benny G.L."/>
            <person name="Smith M.E."/>
            <person name="James T.Y."/>
            <person name="Grigoriev I.V."/>
        </authorList>
    </citation>
    <scope>NUCLEOTIDE SEQUENCE [LARGE SCALE GENOMIC DNA]</scope>
    <source>
        <strain evidence="4">Baker2002</strain>
    </source>
</reference>
<keyword evidence="4" id="KW-1185">Reference proteome</keyword>
<protein>
    <submittedName>
        <fullName evidence="3">Uncharacterized protein</fullName>
    </submittedName>
</protein>
<feature type="compositionally biased region" description="Polar residues" evidence="2">
    <location>
        <begin position="30"/>
        <end position="46"/>
    </location>
</feature>